<dbReference type="AlphaFoldDB" id="A0A177C1I0"/>
<keyword evidence="2" id="KW-1185">Reference proteome</keyword>
<protein>
    <submittedName>
        <fullName evidence="1">Uncharacterized protein</fullName>
    </submittedName>
</protein>
<sequence length="159" mass="17745">MCNKLPDAVHAVHISEAVHVGLHDSVISSRSIERAQNHYWNNFQTSLILTSCQSNKLLRSAQVFLESTGYKQPNSAISQSKVTLGESRRCYLAWVGSFSHIETQRHSPSELAQSRSQGLRTEIHFGKQAQRSVPRAKPYAAGLHDFQPALLSQSTEAQF</sequence>
<dbReference type="EMBL" id="KV441558">
    <property type="protein sequence ID" value="OAG01071.1"/>
    <property type="molecule type" value="Genomic_DNA"/>
</dbReference>
<dbReference type="GeneID" id="28769207"/>
<name>A0A177C1I0_9PLEO</name>
<gene>
    <name evidence="1" type="ORF">CC84DRAFT_276381</name>
</gene>
<dbReference type="RefSeq" id="XP_018031436.1">
    <property type="nucleotide sequence ID" value="XM_018185721.1"/>
</dbReference>
<evidence type="ECO:0000313" key="2">
    <source>
        <dbReference type="Proteomes" id="UP000077069"/>
    </source>
</evidence>
<dbReference type="InParanoid" id="A0A177C1I0"/>
<proteinExistence type="predicted"/>
<organism evidence="1 2">
    <name type="scientific">Paraphaeosphaeria sporulosa</name>
    <dbReference type="NCBI Taxonomy" id="1460663"/>
    <lineage>
        <taxon>Eukaryota</taxon>
        <taxon>Fungi</taxon>
        <taxon>Dikarya</taxon>
        <taxon>Ascomycota</taxon>
        <taxon>Pezizomycotina</taxon>
        <taxon>Dothideomycetes</taxon>
        <taxon>Pleosporomycetidae</taxon>
        <taxon>Pleosporales</taxon>
        <taxon>Massarineae</taxon>
        <taxon>Didymosphaeriaceae</taxon>
        <taxon>Paraphaeosphaeria</taxon>
    </lineage>
</organism>
<accession>A0A177C1I0</accession>
<dbReference type="Proteomes" id="UP000077069">
    <property type="component" value="Unassembled WGS sequence"/>
</dbReference>
<evidence type="ECO:0000313" key="1">
    <source>
        <dbReference type="EMBL" id="OAG01071.1"/>
    </source>
</evidence>
<reference evidence="1 2" key="1">
    <citation type="submission" date="2016-05" db="EMBL/GenBank/DDBJ databases">
        <title>Comparative analysis of secretome profiles of manganese(II)-oxidizing ascomycete fungi.</title>
        <authorList>
            <consortium name="DOE Joint Genome Institute"/>
            <person name="Zeiner C.A."/>
            <person name="Purvine S.O."/>
            <person name="Zink E.M."/>
            <person name="Wu S."/>
            <person name="Pasa-Tolic L."/>
            <person name="Chaput D.L."/>
            <person name="Haridas S."/>
            <person name="Grigoriev I.V."/>
            <person name="Santelli C.M."/>
            <person name="Hansel C.M."/>
        </authorList>
    </citation>
    <scope>NUCLEOTIDE SEQUENCE [LARGE SCALE GENOMIC DNA]</scope>
    <source>
        <strain evidence="1 2">AP3s5-JAC2a</strain>
    </source>
</reference>